<reference evidence="1 2" key="1">
    <citation type="submission" date="2024-02" db="EMBL/GenBank/DDBJ databases">
        <title>The Genome Sequence of Enterococcus sp. DIV0159.</title>
        <authorList>
            <person name="Earl A."/>
            <person name="Manson A."/>
            <person name="Gilmore M."/>
            <person name="Sanders J."/>
            <person name="Shea T."/>
            <person name="Howe W."/>
            <person name="Livny J."/>
            <person name="Cuomo C."/>
            <person name="Neafsey D."/>
            <person name="Birren B."/>
        </authorList>
    </citation>
    <scope>NUCLEOTIDE SEQUENCE [LARGE SCALE GENOMIC DNA]</scope>
    <source>
        <strain evidence="1 2">665A</strain>
    </source>
</reference>
<dbReference type="EMBL" id="JAFREL020000001">
    <property type="protein sequence ID" value="MEO1769638.1"/>
    <property type="molecule type" value="Genomic_DNA"/>
</dbReference>
<dbReference type="InterPro" id="IPR024008">
    <property type="entry name" value="BsaA"/>
</dbReference>
<comment type="caution">
    <text evidence="1">The sequence shown here is derived from an EMBL/GenBank/DDBJ whole genome shotgun (WGS) entry which is preliminary data.</text>
</comment>
<protein>
    <recommendedName>
        <fullName evidence="3">Alternate signal-mediated exported protein, CPF_0494 family</fullName>
    </recommendedName>
</protein>
<evidence type="ECO:0000313" key="2">
    <source>
        <dbReference type="Proteomes" id="UP000664357"/>
    </source>
</evidence>
<gene>
    <name evidence="1" type="ORF">JZO67_001589</name>
</gene>
<proteinExistence type="predicted"/>
<evidence type="ECO:0000313" key="1">
    <source>
        <dbReference type="EMBL" id="MEO1769638.1"/>
    </source>
</evidence>
<accession>A0ABV0EPY5</accession>
<dbReference type="Proteomes" id="UP000664357">
    <property type="component" value="Unassembled WGS sequence"/>
</dbReference>
<name>A0ABV0EPY5_9ENTE</name>
<dbReference type="RefSeq" id="WP_207703586.1">
    <property type="nucleotide sequence ID" value="NZ_JAFREL020000001.1"/>
</dbReference>
<evidence type="ECO:0008006" key="3">
    <source>
        <dbReference type="Google" id="ProtNLM"/>
    </source>
</evidence>
<organism evidence="1 2">
    <name type="scientific">Candidatus Enterococcus ferrettii</name>
    <dbReference type="NCBI Taxonomy" id="2815324"/>
    <lineage>
        <taxon>Bacteria</taxon>
        <taxon>Bacillati</taxon>
        <taxon>Bacillota</taxon>
        <taxon>Bacilli</taxon>
        <taxon>Lactobacillales</taxon>
        <taxon>Enterococcaceae</taxon>
        <taxon>Enterococcus</taxon>
    </lineage>
</organism>
<sequence>MNQKDKRRHLFRTFVRSKGLFACFSLVLSLLLIVGSTYAWITSDDERVNRSEATRKQLSARIDEEFDRVFHWAPGTTQTKSIRIKNDGEMPTLVRVKLEESFVSFEVDKTDNHREDANPENNRHGNANLKVYDAPSTITPIDVKKVDTWTIGNTYEVSANKHYKATTAVRNQLYVYGSLRTTPLSEIVLNFTSNRVIDDSNEISGKSEYWFYEDGYFYYSEVLDPGEQTQALLASVTLGAKYSNEYKGALYKLVPEMDAHDISKTFVDDWAIDGKEVKKVYEGNSRLPYLKNEGGTG</sequence>
<keyword evidence="2" id="KW-1185">Reference proteome</keyword>
<dbReference type="NCBIfam" id="TIGR04090">
    <property type="entry name" value="exp_by_SipW_IV"/>
    <property type="match status" value="1"/>
</dbReference>